<dbReference type="Gene3D" id="3.30.1370.10">
    <property type="entry name" value="K Homology domain, type 1"/>
    <property type="match status" value="3"/>
</dbReference>
<evidence type="ECO:0000313" key="6">
    <source>
        <dbReference type="Proteomes" id="UP001642484"/>
    </source>
</evidence>
<dbReference type="SMART" id="SM00322">
    <property type="entry name" value="KH"/>
    <property type="match status" value="3"/>
</dbReference>
<dbReference type="InterPro" id="IPR036612">
    <property type="entry name" value="KH_dom_type_1_sf"/>
</dbReference>
<feature type="region of interest" description="Disordered" evidence="3">
    <location>
        <begin position="15"/>
        <end position="63"/>
    </location>
</feature>
<keyword evidence="6" id="KW-1185">Reference proteome</keyword>
<evidence type="ECO:0000259" key="4">
    <source>
        <dbReference type="SMART" id="SM00322"/>
    </source>
</evidence>
<dbReference type="Proteomes" id="UP001642484">
    <property type="component" value="Unassembled WGS sequence"/>
</dbReference>
<evidence type="ECO:0000256" key="2">
    <source>
        <dbReference type="PROSITE-ProRule" id="PRU00117"/>
    </source>
</evidence>
<reference evidence="5 6" key="1">
    <citation type="submission" date="2024-02" db="EMBL/GenBank/DDBJ databases">
        <authorList>
            <person name="Chen Y."/>
            <person name="Shah S."/>
            <person name="Dougan E. K."/>
            <person name="Thang M."/>
            <person name="Chan C."/>
        </authorList>
    </citation>
    <scope>NUCLEOTIDE SEQUENCE [LARGE SCALE GENOMIC DNA]</scope>
</reference>
<evidence type="ECO:0000313" key="5">
    <source>
        <dbReference type="EMBL" id="CAK9028857.1"/>
    </source>
</evidence>
<sequence length="474" mass="49497">MLPAIWDLRISKTERLHSDARSRSTGAEPSARLHRDPLTVRPETTDATPAEAISPRRCPTGRSAMKRPFDGPIGAIGGALGGGPPKAPRTVGMAIKMLVTAKEAGLLIGKGGMTQKQIAETTGCKLHLSGINEHYPQTSLQELSIKADTSEMVANGVLAVLGKLSEETGKILGGEWEVEEGGARVHFIVPTQGARNIIGRGGENVKMLREASMMKVHVEDQIMGLGDAAEQVISLAGPLQNMQIALPMILEKVEELATQPFFANWAFSCLAATGAGVKGTLGKGKGMAMDGFKGGDAFKGKGKGKDMGGMGMGGMGMGGMGMGGMDFGKGKGKGKDEFASYGGGAANTQANIDMLSQAVSALPSSLGPDRSQQILFNCAAGYVSALIGKAGAGTKQIAMMTDTKIMIREIEGNPNERSVVIKGNVINVAAATGRWSAPRQLIVPGFGLDSQPMSAPVLRPTCIWPAAWPTSCRR</sequence>
<dbReference type="PROSITE" id="PS50084">
    <property type="entry name" value="KH_TYPE_1"/>
    <property type="match status" value="3"/>
</dbReference>
<feature type="domain" description="K Homology" evidence="4">
    <location>
        <begin position="91"/>
        <end position="165"/>
    </location>
</feature>
<keyword evidence="2" id="KW-0694">RNA-binding</keyword>
<accession>A0ABP0KPT5</accession>
<name>A0ABP0KPT5_9DINO</name>
<protein>
    <recommendedName>
        <fullName evidence="4">K Homology domain-containing protein</fullName>
    </recommendedName>
</protein>
<evidence type="ECO:0000256" key="3">
    <source>
        <dbReference type="SAM" id="MobiDB-lite"/>
    </source>
</evidence>
<comment type="caution">
    <text evidence="5">The sequence shown here is derived from an EMBL/GenBank/DDBJ whole genome shotgun (WGS) entry which is preliminary data.</text>
</comment>
<dbReference type="SUPFAM" id="SSF54791">
    <property type="entry name" value="Eukaryotic type KH-domain (KH-domain type I)"/>
    <property type="match status" value="3"/>
</dbReference>
<feature type="domain" description="K Homology" evidence="4">
    <location>
        <begin position="181"/>
        <end position="254"/>
    </location>
</feature>
<proteinExistence type="predicted"/>
<dbReference type="PANTHER" id="PTHR10288">
    <property type="entry name" value="KH DOMAIN CONTAINING RNA BINDING PROTEIN"/>
    <property type="match status" value="1"/>
</dbReference>
<evidence type="ECO:0000256" key="1">
    <source>
        <dbReference type="ARBA" id="ARBA00022737"/>
    </source>
</evidence>
<dbReference type="InterPro" id="IPR004087">
    <property type="entry name" value="KH_dom"/>
</dbReference>
<organism evidence="5 6">
    <name type="scientific">Durusdinium trenchii</name>
    <dbReference type="NCBI Taxonomy" id="1381693"/>
    <lineage>
        <taxon>Eukaryota</taxon>
        <taxon>Sar</taxon>
        <taxon>Alveolata</taxon>
        <taxon>Dinophyceae</taxon>
        <taxon>Suessiales</taxon>
        <taxon>Symbiodiniaceae</taxon>
        <taxon>Durusdinium</taxon>
    </lineage>
</organism>
<feature type="domain" description="K Homology" evidence="4">
    <location>
        <begin position="370"/>
        <end position="440"/>
    </location>
</feature>
<dbReference type="Pfam" id="PF00013">
    <property type="entry name" value="KH_1"/>
    <property type="match status" value="3"/>
</dbReference>
<keyword evidence="1" id="KW-0677">Repeat</keyword>
<gene>
    <name evidence="5" type="ORF">CCMP2556_LOCUS17261</name>
</gene>
<dbReference type="EMBL" id="CAXAMN010009469">
    <property type="protein sequence ID" value="CAK9028857.1"/>
    <property type="molecule type" value="Genomic_DNA"/>
</dbReference>
<dbReference type="InterPro" id="IPR004088">
    <property type="entry name" value="KH_dom_type_1"/>
</dbReference>